<evidence type="ECO:0000259" key="2">
    <source>
        <dbReference type="Pfam" id="PF10135"/>
    </source>
</evidence>
<feature type="domain" description="Flagellar protein FlgJ N-terminal" evidence="2">
    <location>
        <begin position="43"/>
        <end position="89"/>
    </location>
</feature>
<keyword evidence="3" id="KW-0969">Cilium</keyword>
<reference evidence="3 4" key="1">
    <citation type="submission" date="2020-02" db="EMBL/GenBank/DDBJ databases">
        <authorList>
            <person name="Zheng R.K."/>
            <person name="Sun C.M."/>
        </authorList>
    </citation>
    <scope>NUCLEOTIDE SEQUENCE [LARGE SCALE GENOMIC DNA]</scope>
    <source>
        <strain evidence="4">zrk23</strain>
    </source>
</reference>
<evidence type="ECO:0000313" key="4">
    <source>
        <dbReference type="Proteomes" id="UP000501568"/>
    </source>
</evidence>
<feature type="region of interest" description="Disordered" evidence="1">
    <location>
        <begin position="1"/>
        <end position="24"/>
    </location>
</feature>
<keyword evidence="4" id="KW-1185">Reference proteome</keyword>
<dbReference type="AlphaFoldDB" id="A0A6G6Y478"/>
<organism evidence="3 4">
    <name type="scientific">Stakelama tenebrarum</name>
    <dbReference type="NCBI Taxonomy" id="2711215"/>
    <lineage>
        <taxon>Bacteria</taxon>
        <taxon>Pseudomonadati</taxon>
        <taxon>Pseudomonadota</taxon>
        <taxon>Alphaproteobacteria</taxon>
        <taxon>Sphingomonadales</taxon>
        <taxon>Sphingomonadaceae</taxon>
        <taxon>Stakelama</taxon>
    </lineage>
</organism>
<keyword evidence="3" id="KW-0282">Flagellum</keyword>
<dbReference type="KEGG" id="spzr:G5C33_07760"/>
<name>A0A6G6Y478_9SPHN</name>
<evidence type="ECO:0000256" key="1">
    <source>
        <dbReference type="SAM" id="MobiDB-lite"/>
    </source>
</evidence>
<protein>
    <submittedName>
        <fullName evidence="3">Flagellar biosynthesis protein FlgJ</fullName>
    </submittedName>
</protein>
<dbReference type="InterPro" id="IPR019301">
    <property type="entry name" value="Flagellar_prot_FlgJ_N"/>
</dbReference>
<sequence>MMDPFSLPAARGPQMPQVTASSPQAETAQQFEAVFLGQMFQLMLENSGEAGEFSGGSAEQVFRGVLAEKLGNEVAKRGGIGLAPTVMDQILRLQQGEAM</sequence>
<dbReference type="Proteomes" id="UP000501568">
    <property type="component" value="Chromosome"/>
</dbReference>
<keyword evidence="3" id="KW-0966">Cell projection</keyword>
<proteinExistence type="predicted"/>
<gene>
    <name evidence="3" type="ORF">G5C33_07760</name>
</gene>
<dbReference type="Pfam" id="PF10135">
    <property type="entry name" value="Rod-binding"/>
    <property type="match status" value="1"/>
</dbReference>
<dbReference type="EMBL" id="CP049109">
    <property type="protein sequence ID" value="QIG79699.1"/>
    <property type="molecule type" value="Genomic_DNA"/>
</dbReference>
<evidence type="ECO:0000313" key="3">
    <source>
        <dbReference type="EMBL" id="QIG79699.1"/>
    </source>
</evidence>
<accession>A0A6G6Y478</accession>